<keyword evidence="7 11" id="KW-0406">Ion transport</keyword>
<dbReference type="EC" id="7.1.2.2" evidence="11"/>
<proteinExistence type="inferred from homology"/>
<keyword evidence="11" id="KW-1003">Cell membrane</keyword>
<evidence type="ECO:0000256" key="3">
    <source>
        <dbReference type="ARBA" id="ARBA00022448"/>
    </source>
</evidence>
<dbReference type="InterPro" id="IPR055190">
    <property type="entry name" value="ATP-synt_VA_C"/>
</dbReference>
<dbReference type="PANTHER" id="PTHR15184">
    <property type="entry name" value="ATP SYNTHASE"/>
    <property type="match status" value="1"/>
</dbReference>
<dbReference type="SUPFAM" id="SSF52540">
    <property type="entry name" value="P-loop containing nucleoside triphosphate hydrolases"/>
    <property type="match status" value="1"/>
</dbReference>
<comment type="caution">
    <text evidence="13">The sequence shown here is derived from an EMBL/GenBank/DDBJ whole genome shotgun (WGS) entry which is preliminary data.</text>
</comment>
<dbReference type="InterPro" id="IPR004100">
    <property type="entry name" value="ATPase_F1/V1/A1_a/bsu_N"/>
</dbReference>
<evidence type="ECO:0000256" key="6">
    <source>
        <dbReference type="ARBA" id="ARBA00022967"/>
    </source>
</evidence>
<comment type="catalytic activity">
    <reaction evidence="11">
        <text>ATP + H2O + 4 H(+)(in) = ADP + phosphate + 5 H(+)(out)</text>
        <dbReference type="Rhea" id="RHEA:57720"/>
        <dbReference type="ChEBI" id="CHEBI:15377"/>
        <dbReference type="ChEBI" id="CHEBI:15378"/>
        <dbReference type="ChEBI" id="CHEBI:30616"/>
        <dbReference type="ChEBI" id="CHEBI:43474"/>
        <dbReference type="ChEBI" id="CHEBI:456216"/>
        <dbReference type="EC" id="7.1.2.2"/>
    </reaction>
</comment>
<dbReference type="InterPro" id="IPR005722">
    <property type="entry name" value="ATP_synth_F1_bsu"/>
</dbReference>
<evidence type="ECO:0000313" key="13">
    <source>
        <dbReference type="EMBL" id="MDE5414702.1"/>
    </source>
</evidence>
<keyword evidence="3 11" id="KW-0813">Transport</keyword>
<dbReference type="NCBIfam" id="TIGR01039">
    <property type="entry name" value="atpD"/>
    <property type="match status" value="1"/>
</dbReference>
<dbReference type="HAMAP" id="MF_01347">
    <property type="entry name" value="ATP_synth_beta_bact"/>
    <property type="match status" value="1"/>
</dbReference>
<reference evidence="13" key="1">
    <citation type="submission" date="2024-05" db="EMBL/GenBank/DDBJ databases">
        <title>Alkalihalobacillus sp. strain MEB203 novel alkaliphilic bacterium from Lonar Lake, India.</title>
        <authorList>
            <person name="Joshi A."/>
            <person name="Thite S."/>
            <person name="Mengade P."/>
        </authorList>
    </citation>
    <scope>NUCLEOTIDE SEQUENCE</scope>
    <source>
        <strain evidence="13">MEB 203</strain>
    </source>
</reference>
<dbReference type="Pfam" id="PF00006">
    <property type="entry name" value="ATP-synt_ab"/>
    <property type="match status" value="1"/>
</dbReference>
<dbReference type="CDD" id="cd18115">
    <property type="entry name" value="ATP-synt_F1_beta_N"/>
    <property type="match status" value="1"/>
</dbReference>
<dbReference type="InterPro" id="IPR003593">
    <property type="entry name" value="AAA+_ATPase"/>
</dbReference>
<evidence type="ECO:0000259" key="12">
    <source>
        <dbReference type="SMART" id="SM00382"/>
    </source>
</evidence>
<dbReference type="InterPro" id="IPR024034">
    <property type="entry name" value="ATPase_F1/V1_b/a_C"/>
</dbReference>
<evidence type="ECO:0000256" key="2">
    <source>
        <dbReference type="ARBA" id="ARBA00008936"/>
    </source>
</evidence>
<evidence type="ECO:0000256" key="10">
    <source>
        <dbReference type="ARBA" id="ARBA00023310"/>
    </source>
</evidence>
<dbReference type="SUPFAM" id="SSF47917">
    <property type="entry name" value="C-terminal domain of alpha and beta subunits of F1 ATP synthase"/>
    <property type="match status" value="1"/>
</dbReference>
<comment type="function">
    <text evidence="11">Produces ATP from ADP in the presence of a proton gradient across the membrane. The catalytic sites are hosted primarily by the beta subunits.</text>
</comment>
<keyword evidence="14" id="KW-1185">Reference proteome</keyword>
<dbReference type="Gene3D" id="3.40.50.300">
    <property type="entry name" value="P-loop containing nucleotide triphosphate hydrolases"/>
    <property type="match status" value="1"/>
</dbReference>
<comment type="subcellular location">
    <subcellularLocation>
        <location evidence="11">Cell membrane</location>
        <topology evidence="11">Peripheral membrane protein</topology>
    </subcellularLocation>
    <subcellularLocation>
        <location evidence="1">Membrane</location>
    </subcellularLocation>
</comment>
<accession>A0ABT5VIY4</accession>
<keyword evidence="9 11" id="KW-0139">CF(1)</keyword>
<keyword evidence="4 11" id="KW-0547">Nucleotide-binding</keyword>
<dbReference type="EMBL" id="JAOTPO010000010">
    <property type="protein sequence ID" value="MDE5414702.1"/>
    <property type="molecule type" value="Genomic_DNA"/>
</dbReference>
<dbReference type="InterPro" id="IPR000194">
    <property type="entry name" value="ATPase_F1/V1/A1_a/bsu_nucl-bd"/>
</dbReference>
<dbReference type="CDD" id="cd18110">
    <property type="entry name" value="ATP-synt_F1_beta_C"/>
    <property type="match status" value="1"/>
</dbReference>
<dbReference type="Gene3D" id="1.10.1140.10">
    <property type="entry name" value="Bovine Mitochondrial F1-atpase, Atp Synthase Beta Chain, Chain D, domain 3"/>
    <property type="match status" value="1"/>
</dbReference>
<dbReference type="PROSITE" id="PS00152">
    <property type="entry name" value="ATPASE_ALPHA_BETA"/>
    <property type="match status" value="1"/>
</dbReference>
<protein>
    <recommendedName>
        <fullName evidence="11">ATP synthase subunit beta</fullName>
        <ecNumber evidence="11">7.1.2.2</ecNumber>
    </recommendedName>
    <alternativeName>
        <fullName evidence="11">ATP synthase F1 sector subunit beta</fullName>
    </alternativeName>
    <alternativeName>
        <fullName evidence="11">F-ATPase subunit beta</fullName>
    </alternativeName>
</protein>
<evidence type="ECO:0000256" key="11">
    <source>
        <dbReference type="HAMAP-Rule" id="MF_01347"/>
    </source>
</evidence>
<sequence length="470" mass="50996">MNKGRITQVMGPVVDVKFPSGQLPEIYNALKVEQVGSTKNAVDVTVTLEVALHLGDDTVRTVAMGSTDGLVRGVDVLDTGAPISVPVGEATLGRVFNVLGEAIDLDEALAADVPKSPIHREAPKFEELSTQTEILETGIKVVDLLAPYIKGGKIGLFGGAGVGKTVLIQELINNIAQEHGGISVFAGVGERTREGNDLYHEMTDSGVIKKTAMVFGQMNEPPGARMRVALTGLTMAEHFRDQQGADVLLFVDNIFRFTQAGSEVSALLGRMPSAVGYQPTLATEMGKLQERITSTKVGSVTSIQAIYVPADDYTDPAPATTFAHLDATTNLERKLSEMGIYPAVDPLASTSRALSPEIVGEEHYAVARQVQQTLQKYKELQDIIAILGMDELSEEDKLIVHRARRIQFFLSQNFHVAEQFTGQKGSYVPVKETVQGFKEILEGKYDDLPEDAFRLVGRIEEVVEKAKQFA</sequence>
<dbReference type="Gene3D" id="2.40.10.170">
    <property type="match status" value="1"/>
</dbReference>
<keyword evidence="8 11" id="KW-0472">Membrane</keyword>
<dbReference type="InterPro" id="IPR036121">
    <property type="entry name" value="ATPase_F1/V1/A1_a/bsu_N_sf"/>
</dbReference>
<keyword evidence="6 11" id="KW-1278">Translocase</keyword>
<dbReference type="PANTHER" id="PTHR15184:SF71">
    <property type="entry name" value="ATP SYNTHASE SUBUNIT BETA, MITOCHONDRIAL"/>
    <property type="match status" value="1"/>
</dbReference>
<keyword evidence="10 11" id="KW-0066">ATP synthesis</keyword>
<evidence type="ECO:0000313" key="14">
    <source>
        <dbReference type="Proteomes" id="UP001148125"/>
    </source>
</evidence>
<evidence type="ECO:0000256" key="4">
    <source>
        <dbReference type="ARBA" id="ARBA00022741"/>
    </source>
</evidence>
<dbReference type="CDD" id="cd01133">
    <property type="entry name" value="F1-ATPase_beta_CD"/>
    <property type="match status" value="1"/>
</dbReference>
<dbReference type="RefSeq" id="WP_275119310.1">
    <property type="nucleotide sequence ID" value="NZ_JAOTPO010000010.1"/>
</dbReference>
<organism evidence="13 14">
    <name type="scientific">Alkalihalobacterium chitinilyticum</name>
    <dbReference type="NCBI Taxonomy" id="2980103"/>
    <lineage>
        <taxon>Bacteria</taxon>
        <taxon>Bacillati</taxon>
        <taxon>Bacillota</taxon>
        <taxon>Bacilli</taxon>
        <taxon>Bacillales</taxon>
        <taxon>Bacillaceae</taxon>
        <taxon>Alkalihalobacterium</taxon>
    </lineage>
</organism>
<evidence type="ECO:0000256" key="7">
    <source>
        <dbReference type="ARBA" id="ARBA00023065"/>
    </source>
</evidence>
<evidence type="ECO:0000256" key="5">
    <source>
        <dbReference type="ARBA" id="ARBA00022840"/>
    </source>
</evidence>
<dbReference type="InterPro" id="IPR020003">
    <property type="entry name" value="ATPase_a/bsu_AS"/>
</dbReference>
<dbReference type="SUPFAM" id="SSF50615">
    <property type="entry name" value="N-terminal domain of alpha and beta subunits of F1 ATP synthase"/>
    <property type="match status" value="1"/>
</dbReference>
<dbReference type="SMART" id="SM00382">
    <property type="entry name" value="AAA"/>
    <property type="match status" value="1"/>
</dbReference>
<comment type="similarity">
    <text evidence="2 11">Belongs to the ATPase alpha/beta chains family.</text>
</comment>
<feature type="binding site" evidence="11">
    <location>
        <begin position="158"/>
        <end position="165"/>
    </location>
    <ligand>
        <name>ATP</name>
        <dbReference type="ChEBI" id="CHEBI:30616"/>
    </ligand>
</feature>
<evidence type="ECO:0000256" key="8">
    <source>
        <dbReference type="ARBA" id="ARBA00023136"/>
    </source>
</evidence>
<dbReference type="Pfam" id="PF02874">
    <property type="entry name" value="ATP-synt_ab_N"/>
    <property type="match status" value="1"/>
</dbReference>
<evidence type="ECO:0000256" key="1">
    <source>
        <dbReference type="ARBA" id="ARBA00004370"/>
    </source>
</evidence>
<feature type="domain" description="AAA+ ATPase" evidence="12">
    <location>
        <begin position="150"/>
        <end position="413"/>
    </location>
</feature>
<dbReference type="InterPro" id="IPR027417">
    <property type="entry name" value="P-loop_NTPase"/>
</dbReference>
<dbReference type="InterPro" id="IPR050053">
    <property type="entry name" value="ATPase_alpha/beta_chains"/>
</dbReference>
<keyword evidence="11" id="KW-0375">Hydrogen ion transport</keyword>
<dbReference type="Pfam" id="PF22919">
    <property type="entry name" value="ATP-synt_VA_C"/>
    <property type="match status" value="1"/>
</dbReference>
<evidence type="ECO:0000256" key="9">
    <source>
        <dbReference type="ARBA" id="ARBA00023196"/>
    </source>
</evidence>
<gene>
    <name evidence="11 13" type="primary">atpD</name>
    <name evidence="13" type="ORF">N7Z68_15085</name>
</gene>
<dbReference type="Proteomes" id="UP001148125">
    <property type="component" value="Unassembled WGS sequence"/>
</dbReference>
<keyword evidence="5 11" id="KW-0067">ATP-binding</keyword>
<name>A0ABT5VIY4_9BACI</name>